<dbReference type="Proteomes" id="UP000308768">
    <property type="component" value="Unassembled WGS sequence"/>
</dbReference>
<dbReference type="GO" id="GO:0016579">
    <property type="term" value="P:protein deubiquitination"/>
    <property type="evidence" value="ECO:0007669"/>
    <property type="project" value="InterPro"/>
</dbReference>
<sequence length="1829" mass="208134">MLRIKGVDTMNDQLVQVYKKYVDHQTGRERLVPRFLAAFLLEEKVTNYLVGVDSHSQLITRSGNIVGFLAVTQRYSEKETDIIWNTVAKSPDPEIVTAALTMLEKIFELLPCQDLLYLCTKVNEMPLSAFNVDMQTFTFSLFNAVRRKPQILHRTLPIEPYRICVRLLQEILAGPTMNSDGRSLLELIHKELSQITQLGTSDSDRYKIYEDCAEQIHERTPYAAGSAQAVLHCLEAWDSPTDQEFLFEKLDMMRLLTEEYCLFVDHHRDEERSLSLPGTLRSRLDGLLRLLFEKQKSVPPEIESALWQCLVGRYSLNSDAREMAWSLLATYMEEHALRQGGVHELIDRCLNVHLRDTDPMLFTLGIRALLEAGIRYNIQVRPAVAKSEIPLLRQQWHIIMTAPDDIAKVLITGLIDCYTGTDCPWNTDASVAEAAHVALVKQCLDPSNLTGSDLEPIRKLQILHELSTRVKPMHNVDQVLGRSDSPSFELANGVPVQFPLQVHDGGQQSRYIIVQVGDLVTAGELNKHIAKLTDFVDYQVYAHGQLLDMQQLSNKTIRASGIGNKGALLIRKLHNQSTTQTGASAGVGRPAVEREILEHADMLYEFLDADDTLSDVTFRLLHNMPTLAPAQRLVDRESMSTTDFLPKGKFYKTLYMLDVLQRSLDEQLQRAVADEAFILQGVQLLVQALMDGKLTKEIRNSASEQRNVLSQEEVASFYWKILLAVLPSSFERPQCSEPLLSIAPEIVTIRSTSGSFEEDIEVAFKTWSSGLLEHQFDVVSRFSYDLGAFADHFQFGADSMIVGLAKLLRTCLRCMKSEYKRLPRTGNLMAEIFSKILLPPPIPSEEQTGMFLILEHRTRSEVYDLVMDLCGDPQSYRLLVQLATHAFQSANFDKEEDDSQNTEISLRGLRDHVGLFNLGATCYQNSLLQQLFMNTRFRKFILEADVSSGNARQAQLVETQVLFANMQNTYCKAYDTWSFATRDGTQVHVQEDADEYFEALIGRWESQLGTTEAGQAMRSIFTGKLRHQTRPDCGHISDVLETFMTLPIAVKGKTTLEEGFQALVKGEVMEGGNEYKCEKCDGPNGQYQKRAFKRTCLEEVPDHLVLNLKRFDFDMTQNIRFKINDTFEFPRKIDMSAYRIEQYLEPKVPIPKDWFELVGVLVHLGSAENGHYYSFIRQRPYLEGEEDKWINFNDDRAETFDPKRLAKECFGGSFSKGTAYMLFYQRSSTINNSDGVLFDPVFGTPPKVALPAPLESQIMQSNEQLLRKDFLRQPNHAQFVRKLLAKYTYISKGICSEDLQIEKQVMYLALQQLDVAISFLEDEFEGTMKALKNLMVAQPKCLRLYVEWIGENQWTVCNLLLRCASWKVRDGFAAFTSWSVERLKDNGEPNFYGNNVSEVSEDATLGGQQPASAFLIVLNNLHACWMRLCDNGMGWDSYFGLLCSLAGPKFQPEATGLFLGWDFLADCLELLTIDSGADSRRNHKLVWRAMRSKTMMKFQHNKLIEFVYILLQHVDLGSPPVDSHAEREQDPATEKLPLLVYERERLSLWDEDPVGFRCLWKIIHYYRDDVQERNWKKWLPGKILDLIVEADPGFATSVFHMLDTALFNPPPRNLSPYLKATIHFCQSSPSIDEVKRLLARVAKAAVQVDGTDQDGVVFLQFYQNLKEVENSRCDDESKACWLVFQSIEHWAVPLLEYKKSESVRNEALALVKDLFSSSRYASDPQTLQIRAWAARNLASAIIKGFRNVTRSNSEALIYAMLECQSLLESIVEATGPEAEGLKASQDQAIIARCRQSFEDSTTKDDFFAETSDEYETDEPWEDDLDAADE</sequence>
<dbReference type="GO" id="GO:0005829">
    <property type="term" value="C:cytosol"/>
    <property type="evidence" value="ECO:0007669"/>
    <property type="project" value="TreeGrafter"/>
</dbReference>
<dbReference type="InterPro" id="IPR050164">
    <property type="entry name" value="Peptidase_C19"/>
</dbReference>
<dbReference type="InterPro" id="IPR038765">
    <property type="entry name" value="Papain-like_cys_pep_sf"/>
</dbReference>
<dbReference type="STRING" id="331657.A0A4U0XFM0"/>
<dbReference type="PROSITE" id="PS50235">
    <property type="entry name" value="USP_3"/>
    <property type="match status" value="1"/>
</dbReference>
<dbReference type="PROSITE" id="PS00973">
    <property type="entry name" value="USP_2"/>
    <property type="match status" value="1"/>
</dbReference>
<accession>A0A4U0XFM0</accession>
<feature type="region of interest" description="Disordered" evidence="1">
    <location>
        <begin position="1802"/>
        <end position="1829"/>
    </location>
</feature>
<dbReference type="OrthoDB" id="420187at2759"/>
<dbReference type="GO" id="GO:0004843">
    <property type="term" value="F:cysteine-type deubiquitinase activity"/>
    <property type="evidence" value="ECO:0007669"/>
    <property type="project" value="InterPro"/>
</dbReference>
<proteinExistence type="predicted"/>
<dbReference type="PANTHER" id="PTHR24006">
    <property type="entry name" value="UBIQUITIN CARBOXYL-TERMINAL HYDROLASE"/>
    <property type="match status" value="1"/>
</dbReference>
<dbReference type="InterPro" id="IPR018200">
    <property type="entry name" value="USP_CS"/>
</dbReference>
<dbReference type="GO" id="GO:0005634">
    <property type="term" value="C:nucleus"/>
    <property type="evidence" value="ECO:0007669"/>
    <property type="project" value="TreeGrafter"/>
</dbReference>
<keyword evidence="4" id="KW-1185">Reference proteome</keyword>
<dbReference type="PANTHER" id="PTHR24006:SF827">
    <property type="entry name" value="UBIQUITIN CARBOXYL-TERMINAL HYDROLASE 34"/>
    <property type="match status" value="1"/>
</dbReference>
<evidence type="ECO:0000259" key="2">
    <source>
        <dbReference type="PROSITE" id="PS50235"/>
    </source>
</evidence>
<gene>
    <name evidence="3" type="ORF">B0A49_06854</name>
</gene>
<organism evidence="3 4">
    <name type="scientific">Cryomyces minteri</name>
    <dbReference type="NCBI Taxonomy" id="331657"/>
    <lineage>
        <taxon>Eukaryota</taxon>
        <taxon>Fungi</taxon>
        <taxon>Dikarya</taxon>
        <taxon>Ascomycota</taxon>
        <taxon>Pezizomycotina</taxon>
        <taxon>Dothideomycetes</taxon>
        <taxon>Dothideomycetes incertae sedis</taxon>
        <taxon>Cryomyces</taxon>
    </lineage>
</organism>
<comment type="caution">
    <text evidence="3">The sequence shown here is derived from an EMBL/GenBank/DDBJ whole genome shotgun (WGS) entry which is preliminary data.</text>
</comment>
<evidence type="ECO:0000313" key="4">
    <source>
        <dbReference type="Proteomes" id="UP000308768"/>
    </source>
</evidence>
<dbReference type="InterPro" id="IPR028889">
    <property type="entry name" value="USP"/>
</dbReference>
<name>A0A4U0XFM0_9PEZI</name>
<feature type="compositionally biased region" description="Acidic residues" evidence="1">
    <location>
        <begin position="1810"/>
        <end position="1829"/>
    </location>
</feature>
<dbReference type="InterPro" id="IPR001394">
    <property type="entry name" value="Peptidase_C19_UCH"/>
</dbReference>
<dbReference type="EMBL" id="NAJN01000433">
    <property type="protein sequence ID" value="TKA73435.1"/>
    <property type="molecule type" value="Genomic_DNA"/>
</dbReference>
<reference evidence="3 4" key="1">
    <citation type="submission" date="2017-03" db="EMBL/GenBank/DDBJ databases">
        <title>Genomes of endolithic fungi from Antarctica.</title>
        <authorList>
            <person name="Coleine C."/>
            <person name="Masonjones S."/>
            <person name="Stajich J.E."/>
        </authorList>
    </citation>
    <scope>NUCLEOTIDE SEQUENCE [LARGE SCALE GENOMIC DNA]</scope>
    <source>
        <strain evidence="3 4">CCFEE 5187</strain>
    </source>
</reference>
<evidence type="ECO:0000313" key="3">
    <source>
        <dbReference type="EMBL" id="TKA73435.1"/>
    </source>
</evidence>
<dbReference type="Pfam" id="PF12030">
    <property type="entry name" value="DUF3517"/>
    <property type="match status" value="1"/>
</dbReference>
<dbReference type="Pfam" id="PF00443">
    <property type="entry name" value="UCH"/>
    <property type="match status" value="1"/>
</dbReference>
<protein>
    <recommendedName>
        <fullName evidence="2">USP domain-containing protein</fullName>
    </recommendedName>
</protein>
<evidence type="ECO:0000256" key="1">
    <source>
        <dbReference type="SAM" id="MobiDB-lite"/>
    </source>
</evidence>
<dbReference type="Gene3D" id="3.90.70.10">
    <property type="entry name" value="Cysteine proteinases"/>
    <property type="match status" value="1"/>
</dbReference>
<dbReference type="InterPro" id="IPR021905">
    <property type="entry name" value="DUF3517"/>
</dbReference>
<dbReference type="SUPFAM" id="SSF54001">
    <property type="entry name" value="Cysteine proteinases"/>
    <property type="match status" value="1"/>
</dbReference>
<feature type="domain" description="USP" evidence="2">
    <location>
        <begin position="913"/>
        <end position="1227"/>
    </location>
</feature>